<feature type="region of interest" description="Disordered" evidence="3">
    <location>
        <begin position="1"/>
        <end position="69"/>
    </location>
</feature>
<feature type="region of interest" description="Disordered" evidence="3">
    <location>
        <begin position="612"/>
        <end position="672"/>
    </location>
</feature>
<organism evidence="5 6">
    <name type="scientific">Rhodotorula paludigena</name>
    <dbReference type="NCBI Taxonomy" id="86838"/>
    <lineage>
        <taxon>Eukaryota</taxon>
        <taxon>Fungi</taxon>
        <taxon>Dikarya</taxon>
        <taxon>Basidiomycota</taxon>
        <taxon>Pucciniomycotina</taxon>
        <taxon>Microbotryomycetes</taxon>
        <taxon>Sporidiobolales</taxon>
        <taxon>Sporidiobolaceae</taxon>
        <taxon>Rhodotorula</taxon>
    </lineage>
</organism>
<feature type="compositionally biased region" description="Low complexity" evidence="3">
    <location>
        <begin position="260"/>
        <end position="282"/>
    </location>
</feature>
<dbReference type="FunFam" id="3.30.70.330:FF:000145">
    <property type="entry name" value="Putative RNP domain-containing protein"/>
    <property type="match status" value="1"/>
</dbReference>
<evidence type="ECO:0000313" key="5">
    <source>
        <dbReference type="EMBL" id="GJN89000.1"/>
    </source>
</evidence>
<dbReference type="Gene3D" id="3.30.70.330">
    <property type="match status" value="2"/>
</dbReference>
<dbReference type="PANTHER" id="PTHR23003:SF64">
    <property type="entry name" value="RRM DOMAIN-CONTAINING PROTEIN"/>
    <property type="match status" value="1"/>
</dbReference>
<dbReference type="InterPro" id="IPR000504">
    <property type="entry name" value="RRM_dom"/>
</dbReference>
<feature type="compositionally biased region" description="Polar residues" evidence="3">
    <location>
        <begin position="55"/>
        <end position="67"/>
    </location>
</feature>
<feature type="region of interest" description="Disordered" evidence="3">
    <location>
        <begin position="988"/>
        <end position="1034"/>
    </location>
</feature>
<evidence type="ECO:0000256" key="3">
    <source>
        <dbReference type="SAM" id="MobiDB-lite"/>
    </source>
</evidence>
<feature type="compositionally biased region" description="Pro residues" evidence="3">
    <location>
        <begin position="228"/>
        <end position="240"/>
    </location>
</feature>
<evidence type="ECO:0000259" key="4">
    <source>
        <dbReference type="PROSITE" id="PS50102"/>
    </source>
</evidence>
<evidence type="ECO:0000313" key="6">
    <source>
        <dbReference type="Proteomes" id="UP001342314"/>
    </source>
</evidence>
<dbReference type="Pfam" id="PF00076">
    <property type="entry name" value="RRM_1"/>
    <property type="match status" value="2"/>
</dbReference>
<dbReference type="EMBL" id="BQKY01000004">
    <property type="protein sequence ID" value="GJN89000.1"/>
    <property type="molecule type" value="Genomic_DNA"/>
</dbReference>
<dbReference type="GO" id="GO:1990904">
    <property type="term" value="C:ribonucleoprotein complex"/>
    <property type="evidence" value="ECO:0007669"/>
    <property type="project" value="TreeGrafter"/>
</dbReference>
<dbReference type="Proteomes" id="UP001342314">
    <property type="component" value="Unassembled WGS sequence"/>
</dbReference>
<feature type="region of interest" description="Disordered" evidence="3">
    <location>
        <begin position="781"/>
        <end position="880"/>
    </location>
</feature>
<dbReference type="GO" id="GO:0005634">
    <property type="term" value="C:nucleus"/>
    <property type="evidence" value="ECO:0007669"/>
    <property type="project" value="TreeGrafter"/>
</dbReference>
<gene>
    <name evidence="5" type="ORF">Rhopal_001971-T1</name>
</gene>
<feature type="compositionally biased region" description="Pro residues" evidence="3">
    <location>
        <begin position="511"/>
        <end position="520"/>
    </location>
</feature>
<dbReference type="InterPro" id="IPR050374">
    <property type="entry name" value="RRT5_SRSF_SR"/>
</dbReference>
<dbReference type="InterPro" id="IPR012677">
    <property type="entry name" value="Nucleotide-bd_a/b_plait_sf"/>
</dbReference>
<feature type="compositionally biased region" description="Low complexity" evidence="3">
    <location>
        <begin position="923"/>
        <end position="934"/>
    </location>
</feature>
<dbReference type="PANTHER" id="PTHR23003">
    <property type="entry name" value="RNA RECOGNITION MOTIF RRM DOMAIN CONTAINING PROTEIN"/>
    <property type="match status" value="1"/>
</dbReference>
<keyword evidence="6" id="KW-1185">Reference proteome</keyword>
<dbReference type="AlphaFoldDB" id="A0AAV5G926"/>
<evidence type="ECO:0000256" key="2">
    <source>
        <dbReference type="PROSITE-ProRule" id="PRU00176"/>
    </source>
</evidence>
<feature type="compositionally biased region" description="Low complexity" evidence="3">
    <location>
        <begin position="848"/>
        <end position="869"/>
    </location>
</feature>
<keyword evidence="1 2" id="KW-0694">RNA-binding</keyword>
<sequence>MQHVDPDRPPGHHALAPPVPQTHSAYAHQNGHAAFSHAPPPPPPPASIQRPALPQSYSTSATLQQRAHSPYAHVQPVNHADTRTQLFVSNLPFRARWQDLKDLMRKSGTVLRADVALNPTDGRSRGFGVVLFAKAEDAAKAIATYHGYTWQTRVLDVRIDAQDPTGALALAEANRQQALQQQQRQMEQRARNSPIPPPPPPPMGLVAAPYGSMLIPVPSPLGQAYIAAPPPPPPLPPSVPAPAANEGSQPSPFLSPAAVRSSSQDAASQRSPSPVPASNSSPYLSPAPVVAPGHLDRPGSDSILLAQQRSSPHIAPAASPRPTSAYPAQPPPPPPPPSQQRHSGHQELPPQLQHAVAMTAQGPPPPQQHAAMLMPMMSIHPMGYAVPGGLMPYYSAQGGPPRPGSAPPPGANGGQYTNRHLFVGNLPFNCQWQELKDLMRGAGSVLRADIAQGPDGRSRGFGSVLFGTSQDAERAVSMFNGFEFNGRTLKVHFDKFSGAAVANQQPHSHHGPPPPPPPPYGQYVMPVPIPYRPPTLDHLVSSASASNALSPLSNVAHSAAPSSNSGESRPGTAVAFDAGAESGHVSSPSTRPSMHAAASDGALAFAQNMSKGVAGPSGASPPAPAPSFARGHSHPAAPSRITMPPPLPFGSLGLTSAGANGGTPVSGGPFSPMRTHGLPPMTPSMPAFTFGGAGPFAAQPTPPLLPHGMFSPGVGPFSPGGILGGGGMSPFFGPGAQGWQNVAPGGPGTPGGFNPMFPAYAYTPHEQHAPFALHEQQEHDGENGFAQNGHDAAVDSAGSGETAGAGEPSYFPPVSASPAADEASSTSPTAATDAGAPSRPPAFPGIKAATTTSASAPPLSPDLSARPLLGSNDAGHSQSDNAVTGSIARAFDGLSLGPTSGANNGGSAGGTRSLHSSPRPGVARAPGSDPAADAAPIGWAEAESSPALAPAQLLATDKQRRRSFNAAAMGAVGDFAASTDGVRQAFEGAPSPVEEGLAPPSVGTRRASMDASSPALATSDVAKPKPAFGTSIWG</sequence>
<protein>
    <recommendedName>
        <fullName evidence="4">RRM domain-containing protein</fullName>
    </recommendedName>
</protein>
<feature type="region of interest" description="Disordered" evidence="3">
    <location>
        <begin position="501"/>
        <end position="526"/>
    </location>
</feature>
<feature type="compositionally biased region" description="Basic and acidic residues" evidence="3">
    <location>
        <begin position="1"/>
        <end position="10"/>
    </location>
</feature>
<feature type="compositionally biased region" description="Pro residues" evidence="3">
    <location>
        <begin position="328"/>
        <end position="338"/>
    </location>
</feature>
<feature type="region of interest" description="Disordered" evidence="3">
    <location>
        <begin position="174"/>
        <end position="207"/>
    </location>
</feature>
<dbReference type="PROSITE" id="PS50102">
    <property type="entry name" value="RRM"/>
    <property type="match status" value="2"/>
</dbReference>
<feature type="region of interest" description="Disordered" evidence="3">
    <location>
        <begin position="228"/>
        <end position="348"/>
    </location>
</feature>
<feature type="compositionally biased region" description="Pro residues" evidence="3">
    <location>
        <begin position="194"/>
        <end position="203"/>
    </location>
</feature>
<accession>A0AAV5G926</accession>
<feature type="compositionally biased region" description="Low complexity" evidence="3">
    <location>
        <begin position="174"/>
        <end position="185"/>
    </location>
</feature>
<dbReference type="GO" id="GO:0005737">
    <property type="term" value="C:cytoplasm"/>
    <property type="evidence" value="ECO:0007669"/>
    <property type="project" value="TreeGrafter"/>
</dbReference>
<feature type="compositionally biased region" description="Low complexity" evidence="3">
    <location>
        <begin position="796"/>
        <end position="837"/>
    </location>
</feature>
<comment type="caution">
    <text evidence="5">The sequence shown here is derived from an EMBL/GenBank/DDBJ whole genome shotgun (WGS) entry which is preliminary data.</text>
</comment>
<feature type="region of interest" description="Disordered" evidence="3">
    <location>
        <begin position="898"/>
        <end position="934"/>
    </location>
</feature>
<feature type="domain" description="RRM" evidence="4">
    <location>
        <begin position="84"/>
        <end position="162"/>
    </location>
</feature>
<name>A0AAV5G926_9BASI</name>
<dbReference type="SMART" id="SM00360">
    <property type="entry name" value="RRM"/>
    <property type="match status" value="2"/>
</dbReference>
<proteinExistence type="predicted"/>
<dbReference type="InterPro" id="IPR035979">
    <property type="entry name" value="RBD_domain_sf"/>
</dbReference>
<feature type="domain" description="RRM" evidence="4">
    <location>
        <begin position="419"/>
        <end position="496"/>
    </location>
</feature>
<reference evidence="5 6" key="1">
    <citation type="submission" date="2021-12" db="EMBL/GenBank/DDBJ databases">
        <title>High titer production of polyol ester of fatty acids by Rhodotorula paludigena BS15 towards product separation-free biomass refinery.</title>
        <authorList>
            <person name="Mano J."/>
            <person name="Ono H."/>
            <person name="Tanaka T."/>
            <person name="Naito K."/>
            <person name="Sushida H."/>
            <person name="Ike M."/>
            <person name="Tokuyasu K."/>
            <person name="Kitaoka M."/>
        </authorList>
    </citation>
    <scope>NUCLEOTIDE SEQUENCE [LARGE SCALE GENOMIC DNA]</scope>
    <source>
        <strain evidence="5 6">BS15</strain>
    </source>
</reference>
<evidence type="ECO:0000256" key="1">
    <source>
        <dbReference type="ARBA" id="ARBA00022884"/>
    </source>
</evidence>
<dbReference type="GO" id="GO:0003729">
    <property type="term" value="F:mRNA binding"/>
    <property type="evidence" value="ECO:0007669"/>
    <property type="project" value="TreeGrafter"/>
</dbReference>
<dbReference type="SUPFAM" id="SSF54928">
    <property type="entry name" value="RNA-binding domain, RBD"/>
    <property type="match status" value="2"/>
</dbReference>